<keyword evidence="1" id="KW-0472">Membrane</keyword>
<dbReference type="RefSeq" id="WP_313718579.1">
    <property type="nucleotide sequence ID" value="NZ_CP134876.1"/>
</dbReference>
<evidence type="ECO:0000313" key="2">
    <source>
        <dbReference type="EMBL" id="WNM37043.1"/>
    </source>
</evidence>
<reference evidence="2 3" key="1">
    <citation type="submission" date="2023-09" db="EMBL/GenBank/DDBJ databases">
        <title>Micromonospora halotolerans DSM 45598 genome sequence.</title>
        <authorList>
            <person name="Mo P."/>
        </authorList>
    </citation>
    <scope>NUCLEOTIDE SEQUENCE [LARGE SCALE GENOMIC DNA]</scope>
    <source>
        <strain evidence="2 3">DSM 45598</strain>
    </source>
</reference>
<organism evidence="2 3">
    <name type="scientific">Micromonospora halotolerans</name>
    <dbReference type="NCBI Taxonomy" id="709879"/>
    <lineage>
        <taxon>Bacteria</taxon>
        <taxon>Bacillati</taxon>
        <taxon>Actinomycetota</taxon>
        <taxon>Actinomycetes</taxon>
        <taxon>Micromonosporales</taxon>
        <taxon>Micromonosporaceae</taxon>
        <taxon>Micromonospora</taxon>
    </lineage>
</organism>
<keyword evidence="1" id="KW-0812">Transmembrane</keyword>
<sequence>MAVAAGWYNLIEVDGGGHLSTSEAITLLVAVVSAAAAIVAALFAGSQAVAATQQSRYSQEQLMLAEQVRKDQAQPYVFADLRPDEQDPQKIMLVVQNTGMTVAKKVRVSFDPPLQSVYSPDFAETVPALLGPIATLPPGRRLQWLFDIGFRLFEATDNPRRYNVTINADGPFGPVEELSYDIDLNDLRRHDASTSAPKKIADELKKARTALDKIAVQQQKIVARLPAPEVRPEDPPRE</sequence>
<keyword evidence="3" id="KW-1185">Reference proteome</keyword>
<accession>A0ABY9ZPJ3</accession>
<protein>
    <submittedName>
        <fullName evidence="2">Uncharacterized protein</fullName>
    </submittedName>
</protein>
<dbReference type="Proteomes" id="UP001303001">
    <property type="component" value="Chromosome"/>
</dbReference>
<keyword evidence="1" id="KW-1133">Transmembrane helix</keyword>
<evidence type="ECO:0000313" key="3">
    <source>
        <dbReference type="Proteomes" id="UP001303001"/>
    </source>
</evidence>
<dbReference type="EMBL" id="CP134876">
    <property type="protein sequence ID" value="WNM37043.1"/>
    <property type="molecule type" value="Genomic_DNA"/>
</dbReference>
<feature type="transmembrane region" description="Helical" evidence="1">
    <location>
        <begin position="24"/>
        <end position="44"/>
    </location>
</feature>
<proteinExistence type="predicted"/>
<gene>
    <name evidence="2" type="ORF">RMN56_17785</name>
</gene>
<evidence type="ECO:0000256" key="1">
    <source>
        <dbReference type="SAM" id="Phobius"/>
    </source>
</evidence>
<name>A0ABY9ZPJ3_9ACTN</name>